<evidence type="ECO:0000256" key="1">
    <source>
        <dbReference type="SAM" id="MobiDB-lite"/>
    </source>
</evidence>
<proteinExistence type="predicted"/>
<dbReference type="AlphaFoldDB" id="A0A1C4U468"/>
<accession>A0A1C4U468</accession>
<dbReference type="EMBL" id="LT607411">
    <property type="protein sequence ID" value="SCE66490.1"/>
    <property type="molecule type" value="Genomic_DNA"/>
</dbReference>
<feature type="region of interest" description="Disordered" evidence="1">
    <location>
        <begin position="25"/>
        <end position="44"/>
    </location>
</feature>
<reference evidence="4" key="1">
    <citation type="submission" date="2016-06" db="EMBL/GenBank/DDBJ databases">
        <authorList>
            <person name="Varghese N."/>
            <person name="Submissions Spin"/>
        </authorList>
    </citation>
    <scope>NUCLEOTIDE SEQUENCE [LARGE SCALE GENOMIC DNA]</scope>
    <source>
        <strain evidence="4">DSM 43909</strain>
    </source>
</reference>
<evidence type="ECO:0000313" key="3">
    <source>
        <dbReference type="EMBL" id="SCE66490.1"/>
    </source>
</evidence>
<organism evidence="3 4">
    <name type="scientific">Micromonospora viridifaciens</name>
    <dbReference type="NCBI Taxonomy" id="1881"/>
    <lineage>
        <taxon>Bacteria</taxon>
        <taxon>Bacillati</taxon>
        <taxon>Actinomycetota</taxon>
        <taxon>Actinomycetes</taxon>
        <taxon>Micromonosporales</taxon>
        <taxon>Micromonosporaceae</taxon>
        <taxon>Micromonospora</taxon>
    </lineage>
</organism>
<keyword evidence="4" id="KW-1185">Reference proteome</keyword>
<protein>
    <submittedName>
        <fullName evidence="3">Uncharacterized protein</fullName>
    </submittedName>
</protein>
<dbReference type="OrthoDB" id="4501073at2"/>
<keyword evidence="2" id="KW-0812">Transmembrane</keyword>
<dbReference type="Proteomes" id="UP000198242">
    <property type="component" value="Chromosome I"/>
</dbReference>
<gene>
    <name evidence="3" type="ORF">GA0074695_0145</name>
</gene>
<feature type="transmembrane region" description="Helical" evidence="2">
    <location>
        <begin position="248"/>
        <end position="267"/>
    </location>
</feature>
<dbReference type="RefSeq" id="WP_089004499.1">
    <property type="nucleotide sequence ID" value="NZ_LT607411.1"/>
</dbReference>
<keyword evidence="2" id="KW-0472">Membrane</keyword>
<feature type="transmembrane region" description="Helical" evidence="2">
    <location>
        <begin position="416"/>
        <end position="434"/>
    </location>
</feature>
<sequence>MTSQSTRNVAQDNAHVGVQVGSVGGDFHNHHYAPPDPDSTPEGEFEAGVRYLDRFLLDTARQHIERAVARGYPITPRVQFYRLVALLSGRTPRQLEDDEWKRLLAIWSDPPDLDECDEWTLGLRTILRLLNSTDAAVPETAAKELESLPPRQQGYIFGHLDIALEGALRDRLWQKSVAHARENRTAGDRLGRAWKFFHPTPAPARTRPVTPAAIAMLDRVKVGVGGPLLLLATGKLTALLAANGEVRGLIGLYSAVAGLAIFGIAGADRYFRHRYRQSKDSELRPPRRHHTDARPGGFAGKIDRLFTHYFARYKPDGMANDQWLDESAGIRRYLRNEVVDAYREERINADRVAWLVRYLASDVRTRWNRGALTAYRQELRVPSRTWLLQVVGVITLITGFVSVAAAVFSAAVLPGALWLALTVPTAVTATRAAFRIVAEHRRVAADNIHRSAEQSRRTRAYDRWVAKLADRPTDTEMAAWLECDRKVITDQALQQFRLQPGQVVAHAFLEAPAKSARKRRAEDGPWRYSHYRLLLFLLTEDGVRQIDLELDFRRADHRDTQRLNYRFHAISAVRIDGLALRKPTFHLTLNSGEKMTVQVTGTDTKPAEPNEDPSPITELTVDASGLHQTLHVLEGVAAEGKDWVRLRREQADHRLAELSRRTSGLLG</sequence>
<feature type="transmembrane region" description="Helical" evidence="2">
    <location>
        <begin position="222"/>
        <end position="242"/>
    </location>
</feature>
<evidence type="ECO:0000313" key="4">
    <source>
        <dbReference type="Proteomes" id="UP000198242"/>
    </source>
</evidence>
<feature type="transmembrane region" description="Helical" evidence="2">
    <location>
        <begin position="386"/>
        <end position="410"/>
    </location>
</feature>
<evidence type="ECO:0000256" key="2">
    <source>
        <dbReference type="SAM" id="Phobius"/>
    </source>
</evidence>
<keyword evidence="2" id="KW-1133">Transmembrane helix</keyword>
<name>A0A1C4U468_MICVI</name>